<gene>
    <name evidence="10" type="ORF">ACFYXQ_16020</name>
</gene>
<dbReference type="InterPro" id="IPR039261">
    <property type="entry name" value="FNR_nucleotide-bd"/>
</dbReference>
<organism evidence="10 11">
    <name type="scientific">Nocardia jiangxiensis</name>
    <dbReference type="NCBI Taxonomy" id="282685"/>
    <lineage>
        <taxon>Bacteria</taxon>
        <taxon>Bacillati</taxon>
        <taxon>Actinomycetota</taxon>
        <taxon>Actinomycetes</taxon>
        <taxon>Mycobacteriales</taxon>
        <taxon>Nocardiaceae</taxon>
        <taxon>Nocardia</taxon>
    </lineage>
</organism>
<evidence type="ECO:0000313" key="11">
    <source>
        <dbReference type="Proteomes" id="UP001601992"/>
    </source>
</evidence>
<dbReference type="PROSITE" id="PS00197">
    <property type="entry name" value="2FE2S_FER_1"/>
    <property type="match status" value="1"/>
</dbReference>
<keyword evidence="6" id="KW-0408">Iron</keyword>
<evidence type="ECO:0000256" key="6">
    <source>
        <dbReference type="ARBA" id="ARBA00023004"/>
    </source>
</evidence>
<dbReference type="PROSITE" id="PS51085">
    <property type="entry name" value="2FE2S_FER_2"/>
    <property type="match status" value="1"/>
</dbReference>
<dbReference type="InterPro" id="IPR006058">
    <property type="entry name" value="2Fe2S_fd_BS"/>
</dbReference>
<keyword evidence="11" id="KW-1185">Reference proteome</keyword>
<keyword evidence="7" id="KW-0411">Iron-sulfur</keyword>
<dbReference type="CDD" id="cd06185">
    <property type="entry name" value="PDR_like"/>
    <property type="match status" value="1"/>
</dbReference>
<sequence>MSGTAAAEDRELDLIVHDRIEAADDVVILVLRNQDGGALPKWSPGAHLDLVLGADLVRQYSLCGSPGDDARMHIGVRRETYGRGGSQYVHDNLFPGTAVRARGPRNNFEFDSAASSCLFIAGGIGITALMPMIAAAHRAGVEWVLHYVGRDLAHMVFRDELAAFGDRVRLYPRDRVRRPDIDDIVGAAAPGATVYCCGPASVIEAAEDAAAHHQLPIHVEYFVPKQRDAPVWEEAFEVELAQTGVTITVPPDRSILEVAEEAGAMIVSSCQEGTCGTCETPILEGVPDHRDSVLSDETDVMMICVSRAACPRLVLDL</sequence>
<dbReference type="SUPFAM" id="SSF54292">
    <property type="entry name" value="2Fe-2S ferredoxin-like"/>
    <property type="match status" value="1"/>
</dbReference>
<comment type="caution">
    <text evidence="10">The sequence shown here is derived from an EMBL/GenBank/DDBJ whole genome shotgun (WGS) entry which is preliminary data.</text>
</comment>
<dbReference type="PANTHER" id="PTHR47354:SF1">
    <property type="entry name" value="CARNITINE MONOOXYGENASE REDUCTASE SUBUNIT"/>
    <property type="match status" value="1"/>
</dbReference>
<dbReference type="SUPFAM" id="SSF52343">
    <property type="entry name" value="Ferredoxin reductase-like, C-terminal NADP-linked domain"/>
    <property type="match status" value="1"/>
</dbReference>
<protein>
    <submittedName>
        <fullName evidence="10">PDR/VanB family oxidoreductase</fullName>
    </submittedName>
</protein>
<keyword evidence="5" id="KW-0560">Oxidoreductase</keyword>
<comment type="cofactor">
    <cofactor evidence="1">
        <name>FAD</name>
        <dbReference type="ChEBI" id="CHEBI:57692"/>
    </cofactor>
</comment>
<dbReference type="InterPro" id="IPR036010">
    <property type="entry name" value="2Fe-2S_ferredoxin-like_sf"/>
</dbReference>
<dbReference type="PRINTS" id="PR00409">
    <property type="entry name" value="PHDIOXRDTASE"/>
</dbReference>
<evidence type="ECO:0000259" key="9">
    <source>
        <dbReference type="PROSITE" id="PS51384"/>
    </source>
</evidence>
<accession>A0ABW6RZ11</accession>
<evidence type="ECO:0000256" key="7">
    <source>
        <dbReference type="ARBA" id="ARBA00023014"/>
    </source>
</evidence>
<evidence type="ECO:0000256" key="1">
    <source>
        <dbReference type="ARBA" id="ARBA00001974"/>
    </source>
</evidence>
<feature type="domain" description="2Fe-2S ferredoxin-type" evidence="8">
    <location>
        <begin position="236"/>
        <end position="317"/>
    </location>
</feature>
<proteinExistence type="predicted"/>
<dbReference type="SUPFAM" id="SSF63380">
    <property type="entry name" value="Riboflavin synthase domain-like"/>
    <property type="match status" value="1"/>
</dbReference>
<reference evidence="10 11" key="1">
    <citation type="submission" date="2024-10" db="EMBL/GenBank/DDBJ databases">
        <title>The Natural Products Discovery Center: Release of the First 8490 Sequenced Strains for Exploring Actinobacteria Biosynthetic Diversity.</title>
        <authorList>
            <person name="Kalkreuter E."/>
            <person name="Kautsar S.A."/>
            <person name="Yang D."/>
            <person name="Bader C.D."/>
            <person name="Teijaro C.N."/>
            <person name="Fluegel L."/>
            <person name="Davis C.M."/>
            <person name="Simpson J.R."/>
            <person name="Lauterbach L."/>
            <person name="Steele A.D."/>
            <person name="Gui C."/>
            <person name="Meng S."/>
            <person name="Li G."/>
            <person name="Viehrig K."/>
            <person name="Ye F."/>
            <person name="Su P."/>
            <person name="Kiefer A.F."/>
            <person name="Nichols A."/>
            <person name="Cepeda A.J."/>
            <person name="Yan W."/>
            <person name="Fan B."/>
            <person name="Jiang Y."/>
            <person name="Adhikari A."/>
            <person name="Zheng C.-J."/>
            <person name="Schuster L."/>
            <person name="Cowan T.M."/>
            <person name="Smanski M.J."/>
            <person name="Chevrette M.G."/>
            <person name="De Carvalho L.P.S."/>
            <person name="Shen B."/>
        </authorList>
    </citation>
    <scope>NUCLEOTIDE SEQUENCE [LARGE SCALE GENOMIC DNA]</scope>
    <source>
        <strain evidence="10 11">NPDC002593</strain>
    </source>
</reference>
<dbReference type="Gene3D" id="2.40.30.10">
    <property type="entry name" value="Translation factors"/>
    <property type="match status" value="1"/>
</dbReference>
<dbReference type="PANTHER" id="PTHR47354">
    <property type="entry name" value="NADH OXIDOREDUCTASE HCR"/>
    <property type="match status" value="1"/>
</dbReference>
<dbReference type="Pfam" id="PF00111">
    <property type="entry name" value="Fer2"/>
    <property type="match status" value="1"/>
</dbReference>
<evidence type="ECO:0000256" key="5">
    <source>
        <dbReference type="ARBA" id="ARBA00023002"/>
    </source>
</evidence>
<dbReference type="RefSeq" id="WP_387404063.1">
    <property type="nucleotide sequence ID" value="NZ_JBIAQY010000004.1"/>
</dbReference>
<dbReference type="InterPro" id="IPR017927">
    <property type="entry name" value="FAD-bd_FR_type"/>
</dbReference>
<dbReference type="Gene3D" id="3.40.50.80">
    <property type="entry name" value="Nucleotide-binding domain of ferredoxin-NADP reductase (FNR) module"/>
    <property type="match status" value="1"/>
</dbReference>
<dbReference type="InterPro" id="IPR017938">
    <property type="entry name" value="Riboflavin_synthase-like_b-brl"/>
</dbReference>
<evidence type="ECO:0000313" key="10">
    <source>
        <dbReference type="EMBL" id="MFF3569277.1"/>
    </source>
</evidence>
<feature type="domain" description="FAD-binding FR-type" evidence="9">
    <location>
        <begin position="7"/>
        <end position="111"/>
    </location>
</feature>
<dbReference type="Gene3D" id="3.10.20.30">
    <property type="match status" value="1"/>
</dbReference>
<evidence type="ECO:0000259" key="8">
    <source>
        <dbReference type="PROSITE" id="PS51085"/>
    </source>
</evidence>
<evidence type="ECO:0000256" key="2">
    <source>
        <dbReference type="ARBA" id="ARBA00022630"/>
    </source>
</evidence>
<keyword evidence="4" id="KW-0479">Metal-binding</keyword>
<keyword evidence="3" id="KW-0001">2Fe-2S</keyword>
<dbReference type="PROSITE" id="PS51384">
    <property type="entry name" value="FAD_FR"/>
    <property type="match status" value="1"/>
</dbReference>
<name>A0ABW6RZ11_9NOCA</name>
<dbReference type="CDD" id="cd00207">
    <property type="entry name" value="fer2"/>
    <property type="match status" value="1"/>
</dbReference>
<dbReference type="InterPro" id="IPR001041">
    <property type="entry name" value="2Fe-2S_ferredoxin-type"/>
</dbReference>
<dbReference type="EMBL" id="JBIAQY010000004">
    <property type="protein sequence ID" value="MFF3569277.1"/>
    <property type="molecule type" value="Genomic_DNA"/>
</dbReference>
<evidence type="ECO:0000256" key="4">
    <source>
        <dbReference type="ARBA" id="ARBA00022723"/>
    </source>
</evidence>
<dbReference type="Proteomes" id="UP001601992">
    <property type="component" value="Unassembled WGS sequence"/>
</dbReference>
<keyword evidence="2" id="KW-0285">Flavoprotein</keyword>
<dbReference type="InterPro" id="IPR050415">
    <property type="entry name" value="MRET"/>
</dbReference>
<evidence type="ECO:0000256" key="3">
    <source>
        <dbReference type="ARBA" id="ARBA00022714"/>
    </source>
</evidence>
<dbReference type="InterPro" id="IPR012675">
    <property type="entry name" value="Beta-grasp_dom_sf"/>
</dbReference>